<comment type="cofactor">
    <cofactor evidence="1">
        <name>Zn(2+)</name>
        <dbReference type="ChEBI" id="CHEBI:29105"/>
    </cofactor>
</comment>
<dbReference type="Proteomes" id="UP000829542">
    <property type="component" value="Chromosome"/>
</dbReference>
<dbReference type="PRINTS" id="PR01270">
    <property type="entry name" value="HDASUPER"/>
</dbReference>
<dbReference type="CDD" id="cd10001">
    <property type="entry name" value="HDAC_classII_APAH"/>
    <property type="match status" value="1"/>
</dbReference>
<dbReference type="SUPFAM" id="SSF52768">
    <property type="entry name" value="Arginase/deacetylase"/>
    <property type="match status" value="1"/>
</dbReference>
<evidence type="ECO:0000256" key="4">
    <source>
        <dbReference type="ARBA" id="ARBA00022801"/>
    </source>
</evidence>
<reference evidence="7 8" key="1">
    <citation type="submission" date="2022-03" db="EMBL/GenBank/DDBJ databases">
        <title>Ignatzschineria rhizosphaerae HR5S32.</title>
        <authorList>
            <person name="Sun J.Q."/>
            <person name="Feng J.Y."/>
        </authorList>
    </citation>
    <scope>NUCLEOTIDE SEQUENCE [LARGE SCALE GENOMIC DNA]</scope>
    <source>
        <strain evidence="7 8">HR5S32</strain>
    </source>
</reference>
<keyword evidence="5" id="KW-0862">Zinc</keyword>
<comment type="similarity">
    <text evidence="2">Belongs to the histone deacetylase family.</text>
</comment>
<keyword evidence="4" id="KW-0378">Hydrolase</keyword>
<keyword evidence="8" id="KW-1185">Reference proteome</keyword>
<evidence type="ECO:0000259" key="6">
    <source>
        <dbReference type="Pfam" id="PF00850"/>
    </source>
</evidence>
<dbReference type="InterPro" id="IPR023801">
    <property type="entry name" value="His_deacetylse_dom"/>
</dbReference>
<evidence type="ECO:0000313" key="8">
    <source>
        <dbReference type="Proteomes" id="UP000829542"/>
    </source>
</evidence>
<evidence type="ECO:0000256" key="5">
    <source>
        <dbReference type="ARBA" id="ARBA00022833"/>
    </source>
</evidence>
<name>A0ABY3WWK9_9GAMM</name>
<dbReference type="InterPro" id="IPR000286">
    <property type="entry name" value="HDACs"/>
</dbReference>
<dbReference type="Gene3D" id="3.40.800.20">
    <property type="entry name" value="Histone deacetylase domain"/>
    <property type="match status" value="1"/>
</dbReference>
<sequence length="341" mass="37933">MKIYYHPHQALHNPQTYFSRGKMRDPQEVPQRVEEFQKGIKSAGFTVTTPEDLGFDYLTKVHGFAYIEFLQTAYQEWHEVPEDWGEEVIPNVFVKDYNALKGILAKASRYIADGSAPIGKHTFESIYWSAQGALNAAKAVAEGEKVSVSVSRPSGHHARREAAGGFCFVNNAALAAEYLLDHSDAKKILILDTDVHHGQGIQEIFYDRSDVMYISLHGDPTNFYPAVAGFEEERGEGEGLGFNINYPFAHGLSEEAFFKVLKRAMNDAKIFNPDVIVHNMGFDVYKDDPQSKTKVTTKGMGEIAKEVMALGKPVVGLLEGGYLIETLAANTESYIRGLAEK</sequence>
<proteinExistence type="inferred from homology"/>
<dbReference type="InterPro" id="IPR037138">
    <property type="entry name" value="His_deacetylse_dom_sf"/>
</dbReference>
<evidence type="ECO:0000256" key="2">
    <source>
        <dbReference type="ARBA" id="ARBA00005947"/>
    </source>
</evidence>
<dbReference type="Pfam" id="PF00850">
    <property type="entry name" value="Hist_deacetyl"/>
    <property type="match status" value="1"/>
</dbReference>
<evidence type="ECO:0000313" key="7">
    <source>
        <dbReference type="EMBL" id="UNM94989.1"/>
    </source>
</evidence>
<protein>
    <submittedName>
        <fullName evidence="7">Histone deacetylase family protein</fullName>
    </submittedName>
</protein>
<dbReference type="PANTHER" id="PTHR10625:SF17">
    <property type="entry name" value="HISTONE DEACETYLASE 8"/>
    <property type="match status" value="1"/>
</dbReference>
<evidence type="ECO:0000256" key="3">
    <source>
        <dbReference type="ARBA" id="ARBA00022723"/>
    </source>
</evidence>
<organism evidence="7 8">
    <name type="scientific">Ignatzschineria rhizosphaerae</name>
    <dbReference type="NCBI Taxonomy" id="2923279"/>
    <lineage>
        <taxon>Bacteria</taxon>
        <taxon>Pseudomonadati</taxon>
        <taxon>Pseudomonadota</taxon>
        <taxon>Gammaproteobacteria</taxon>
        <taxon>Cardiobacteriales</taxon>
        <taxon>Ignatzschineriaceae</taxon>
        <taxon>Ignatzschineria</taxon>
    </lineage>
</organism>
<feature type="domain" description="Histone deacetylase" evidence="6">
    <location>
        <begin position="28"/>
        <end position="337"/>
    </location>
</feature>
<dbReference type="PANTHER" id="PTHR10625">
    <property type="entry name" value="HISTONE DEACETYLASE HDAC1-RELATED"/>
    <property type="match status" value="1"/>
</dbReference>
<dbReference type="EMBL" id="CP093379">
    <property type="protein sequence ID" value="UNM94989.1"/>
    <property type="molecule type" value="Genomic_DNA"/>
</dbReference>
<accession>A0ABY3WWK9</accession>
<keyword evidence="3" id="KW-0479">Metal-binding</keyword>
<dbReference type="RefSeq" id="WP_242146792.1">
    <property type="nucleotide sequence ID" value="NZ_CP093379.1"/>
</dbReference>
<evidence type="ECO:0000256" key="1">
    <source>
        <dbReference type="ARBA" id="ARBA00001947"/>
    </source>
</evidence>
<dbReference type="InterPro" id="IPR023696">
    <property type="entry name" value="Ureohydrolase_dom_sf"/>
</dbReference>
<gene>
    <name evidence="7" type="ORF">MMG00_06985</name>
</gene>